<dbReference type="Proteomes" id="UP000254116">
    <property type="component" value="Unassembled WGS sequence"/>
</dbReference>
<protein>
    <submittedName>
        <fullName evidence="1">DNA-directed RNA polymerase subunit beta</fullName>
        <ecNumber evidence="1">2.7.7.6</ecNumber>
    </submittedName>
</protein>
<dbReference type="AlphaFoldDB" id="A0A380EE71"/>
<dbReference type="SUPFAM" id="SSF64484">
    <property type="entry name" value="beta and beta-prime subunits of DNA dependent RNA-polymerase"/>
    <property type="match status" value="1"/>
</dbReference>
<dbReference type="EMBL" id="UHBY01000003">
    <property type="protein sequence ID" value="SUL32731.1"/>
    <property type="molecule type" value="Genomic_DNA"/>
</dbReference>
<evidence type="ECO:0000313" key="2">
    <source>
        <dbReference type="Proteomes" id="UP000254116"/>
    </source>
</evidence>
<evidence type="ECO:0000313" key="1">
    <source>
        <dbReference type="EMBL" id="SUL32731.1"/>
    </source>
</evidence>
<reference evidence="1 2" key="1">
    <citation type="submission" date="2018-06" db="EMBL/GenBank/DDBJ databases">
        <authorList>
            <consortium name="Pathogen Informatics"/>
            <person name="Doyle S."/>
        </authorList>
    </citation>
    <scope>NUCLEOTIDE SEQUENCE [LARGE SCALE GENOMIC DNA]</scope>
    <source>
        <strain evidence="1 2">NCTC10702</strain>
    </source>
</reference>
<dbReference type="GO" id="GO:0000428">
    <property type="term" value="C:DNA-directed RNA polymerase complex"/>
    <property type="evidence" value="ECO:0007669"/>
    <property type="project" value="UniProtKB-KW"/>
</dbReference>
<organism evidence="1 2">
    <name type="scientific">Staphylococcus aureus</name>
    <dbReference type="NCBI Taxonomy" id="1280"/>
    <lineage>
        <taxon>Bacteria</taxon>
        <taxon>Bacillati</taxon>
        <taxon>Bacillota</taxon>
        <taxon>Bacilli</taxon>
        <taxon>Bacillales</taxon>
        <taxon>Staphylococcaceae</taxon>
        <taxon>Staphylococcus</taxon>
    </lineage>
</organism>
<dbReference type="GO" id="GO:0003899">
    <property type="term" value="F:DNA-directed RNA polymerase activity"/>
    <property type="evidence" value="ECO:0007669"/>
    <property type="project" value="UniProtKB-EC"/>
</dbReference>
<dbReference type="Gene3D" id="1.10.1790.20">
    <property type="match status" value="1"/>
</dbReference>
<sequence>MRTFHTGGVAGSDITQGLPRIQEIFEARNPKGQAVITEIEGVVEDIKLAKDRQQEIVVKGANETRSYLASGTSRIIVEIGQPVQRGEVLTEGSIEPKNYLSVAGLNATESYLLKKYKKFTVCKV</sequence>
<keyword evidence="1" id="KW-0240">DNA-directed RNA polymerase</keyword>
<gene>
    <name evidence="1" type="primary">rpoC_2</name>
    <name evidence="1" type="ORF">NCTC10702_00966</name>
</gene>
<proteinExistence type="predicted"/>
<dbReference type="Gene3D" id="2.40.50.100">
    <property type="match status" value="1"/>
</dbReference>
<dbReference type="EC" id="2.7.7.6" evidence="1"/>
<accession>A0A380EE71</accession>
<keyword evidence="1" id="KW-0804">Transcription</keyword>
<keyword evidence="1" id="KW-0548">Nucleotidyltransferase</keyword>
<keyword evidence="1" id="KW-0808">Transferase</keyword>
<name>A0A380EE71_STAAU</name>